<proteinExistence type="predicted"/>
<gene>
    <name evidence="3" type="primary">LOC116290271</name>
</gene>
<dbReference type="RefSeq" id="XP_031553138.1">
    <property type="nucleotide sequence ID" value="XM_031697278.1"/>
</dbReference>
<feature type="non-terminal residue" evidence="3">
    <location>
        <position position="249"/>
    </location>
</feature>
<evidence type="ECO:0000313" key="2">
    <source>
        <dbReference type="Proteomes" id="UP000515163"/>
    </source>
</evidence>
<dbReference type="AlphaFoldDB" id="A0A6P8HDK8"/>
<sequence>MSGTFLCPNSCGFAKVAALEIARTTVLIREQGESSTKYKAHLKTEQYNKFKSIFSSDDWERFSIDFIKFHKKLQALREKVNKWNVKKLEEKSKFLDTFSLKKWISLPEARKREHSLANCKGCAIRFSDIQAYFPVNSPQLKAKAKSNPVFAARSAAEKLYTKTPQTKPLKNDIKTAARDMYKAVDGVFEKRFNTSFAEALSKVTELNLQHKSKNERRKERRNHYKQNKDKIEQQMNDTAFLRCYGSGQS</sequence>
<evidence type="ECO:0000256" key="1">
    <source>
        <dbReference type="SAM" id="MobiDB-lite"/>
    </source>
</evidence>
<dbReference type="OrthoDB" id="5980153at2759"/>
<feature type="compositionally biased region" description="Basic residues" evidence="1">
    <location>
        <begin position="210"/>
        <end position="225"/>
    </location>
</feature>
<dbReference type="KEGG" id="aten:116290271"/>
<keyword evidence="2" id="KW-1185">Reference proteome</keyword>
<dbReference type="GeneID" id="116290271"/>
<protein>
    <submittedName>
        <fullName evidence="3">Uncharacterized protein LOC116290271</fullName>
    </submittedName>
</protein>
<name>A0A6P8HDK8_ACTTE</name>
<organism evidence="2 3">
    <name type="scientific">Actinia tenebrosa</name>
    <name type="common">Australian red waratah sea anemone</name>
    <dbReference type="NCBI Taxonomy" id="6105"/>
    <lineage>
        <taxon>Eukaryota</taxon>
        <taxon>Metazoa</taxon>
        <taxon>Cnidaria</taxon>
        <taxon>Anthozoa</taxon>
        <taxon>Hexacorallia</taxon>
        <taxon>Actiniaria</taxon>
        <taxon>Actiniidae</taxon>
        <taxon>Actinia</taxon>
    </lineage>
</organism>
<evidence type="ECO:0000313" key="3">
    <source>
        <dbReference type="RefSeq" id="XP_031553138.1"/>
    </source>
</evidence>
<dbReference type="InParanoid" id="A0A6P8HDK8"/>
<accession>A0A6P8HDK8</accession>
<feature type="region of interest" description="Disordered" evidence="1">
    <location>
        <begin position="209"/>
        <end position="236"/>
    </location>
</feature>
<reference evidence="3" key="1">
    <citation type="submission" date="2025-08" db="UniProtKB">
        <authorList>
            <consortium name="RefSeq"/>
        </authorList>
    </citation>
    <scope>IDENTIFICATION</scope>
</reference>
<dbReference type="Proteomes" id="UP000515163">
    <property type="component" value="Unplaced"/>
</dbReference>